<dbReference type="EMBL" id="VBZC01000087">
    <property type="protein sequence ID" value="TLS40183.1"/>
    <property type="molecule type" value="Genomic_DNA"/>
</dbReference>
<sequence>MPLTGEKYTQLNQPEATTDGEDRGRWIACDESGWDGEQLVGRQRRFMVYASVAVDDVEAAALIQQLRDQAGIRQAKELKFDLFKNRTNRWSLLQHLWEPGGALHDRCSVYVVDKEYAAAAKVIDLLLEEKEHDEGGNLYADGKARALARTLALEGPRALRGTLFQELMSAFVTLASRRGTSRQDEALGVFVAALDQAWAASTRKAVTALLARLRGTRDYAATFHKDPADPVFPQLEMLIPAVAQTARRWDRRVGRVSVLTDEQQMLTDDALRTVREYACAPVGMTLLTRERGADVAAVVRGDSVDHPSIQLADLLAGAAAAVTERHEGNPSDVGEGLWPVITSFVEQSSLLPYDDPAAQLRSVKERPVRR</sequence>
<organism evidence="2 3">
    <name type="scientific">Streptomyces montanus</name>
    <dbReference type="NCBI Taxonomy" id="2580423"/>
    <lineage>
        <taxon>Bacteria</taxon>
        <taxon>Bacillati</taxon>
        <taxon>Actinomycetota</taxon>
        <taxon>Actinomycetes</taxon>
        <taxon>Kitasatosporales</taxon>
        <taxon>Streptomycetaceae</taxon>
        <taxon>Streptomyces</taxon>
    </lineage>
</organism>
<comment type="caution">
    <text evidence="2">The sequence shown here is derived from an EMBL/GenBank/DDBJ whole genome shotgun (WGS) entry which is preliminary data.</text>
</comment>
<feature type="region of interest" description="Disordered" evidence="1">
    <location>
        <begin position="1"/>
        <end position="21"/>
    </location>
</feature>
<dbReference type="Proteomes" id="UP000305906">
    <property type="component" value="Unassembled WGS sequence"/>
</dbReference>
<evidence type="ECO:0000313" key="3">
    <source>
        <dbReference type="Proteomes" id="UP000305906"/>
    </source>
</evidence>
<evidence type="ECO:0008006" key="4">
    <source>
        <dbReference type="Google" id="ProtNLM"/>
    </source>
</evidence>
<dbReference type="Pfam" id="PF12686">
    <property type="entry name" value="DUF3800"/>
    <property type="match status" value="1"/>
</dbReference>
<dbReference type="AlphaFoldDB" id="A0A5R9FH47"/>
<dbReference type="RefSeq" id="WP_138050602.1">
    <property type="nucleotide sequence ID" value="NZ_VBZC01000087.1"/>
</dbReference>
<proteinExistence type="predicted"/>
<accession>A0A5R9FH47</accession>
<name>A0A5R9FH47_9ACTN</name>
<gene>
    <name evidence="2" type="ORF">FE633_42955</name>
</gene>
<feature type="compositionally biased region" description="Polar residues" evidence="1">
    <location>
        <begin position="7"/>
        <end position="16"/>
    </location>
</feature>
<evidence type="ECO:0000256" key="1">
    <source>
        <dbReference type="SAM" id="MobiDB-lite"/>
    </source>
</evidence>
<protein>
    <recommendedName>
        <fullName evidence="4">DUF3800 domain-containing protein</fullName>
    </recommendedName>
</protein>
<dbReference type="InterPro" id="IPR024524">
    <property type="entry name" value="DUF3800"/>
</dbReference>
<keyword evidence="3" id="KW-1185">Reference proteome</keyword>
<evidence type="ECO:0000313" key="2">
    <source>
        <dbReference type="EMBL" id="TLS40183.1"/>
    </source>
</evidence>
<reference evidence="2 3" key="1">
    <citation type="submission" date="2019-05" db="EMBL/GenBank/DDBJ databases">
        <title>Streptomyces sp. NEAU-C151, a novel actinomycete isolated from soil.</title>
        <authorList>
            <person name="Han L."/>
            <person name="Jiang H."/>
        </authorList>
    </citation>
    <scope>NUCLEOTIDE SEQUENCE [LARGE SCALE GENOMIC DNA]</scope>
    <source>
        <strain evidence="2 3">NEAU-C151</strain>
    </source>
</reference>